<evidence type="ECO:0000313" key="7">
    <source>
        <dbReference type="EMBL" id="MFK7160286.1"/>
    </source>
</evidence>
<reference evidence="7 8" key="1">
    <citation type="submission" date="2024-02" db="EMBL/GenBank/DDBJ databases">
        <title>Marinospirillum sp. MEB 164 isolated from Lonar lake sediment.</title>
        <authorList>
            <person name="Joshi A."/>
            <person name="Thite S."/>
        </authorList>
    </citation>
    <scope>NUCLEOTIDE SEQUENCE [LARGE SCALE GENOMIC DNA]</scope>
    <source>
        <strain evidence="7 8">MEB164</strain>
    </source>
</reference>
<sequence>MKLILVSVIALVMSMSVQAATCELTIDSNDQMRFSAAELVVPASCERVRLTLTHSGRLPRNAMGHNWVLAETDQVQGLSTDAIRAGVDQDYVPAGDSRVLAATGLIGGGEQTSVEFSVTELRGRDLTYFCSFPGHSMMMRGKLIIEG</sequence>
<comment type="subcellular location">
    <subcellularLocation>
        <location evidence="5">Periplasm</location>
    </subcellularLocation>
</comment>
<evidence type="ECO:0000313" key="8">
    <source>
        <dbReference type="Proteomes" id="UP001621714"/>
    </source>
</evidence>
<keyword evidence="5" id="KW-0732">Signal</keyword>
<keyword evidence="1 5" id="KW-0813">Transport</keyword>
<keyword evidence="3 5" id="KW-0249">Electron transport</keyword>
<organism evidence="7 8">
    <name type="scientific">Marinospirillum alkalitolerans</name>
    <dbReference type="NCBI Taxonomy" id="3123374"/>
    <lineage>
        <taxon>Bacteria</taxon>
        <taxon>Pseudomonadati</taxon>
        <taxon>Pseudomonadota</taxon>
        <taxon>Gammaproteobacteria</taxon>
        <taxon>Oceanospirillales</taxon>
        <taxon>Oceanospirillaceae</taxon>
        <taxon>Marinospirillum</taxon>
    </lineage>
</organism>
<keyword evidence="2 5" id="KW-0479">Metal-binding</keyword>
<feature type="chain" id="PRO_5044977568" description="Azurin" evidence="5">
    <location>
        <begin position="20"/>
        <end position="147"/>
    </location>
</feature>
<dbReference type="InterPro" id="IPR014068">
    <property type="entry name" value="Azurin"/>
</dbReference>
<dbReference type="Proteomes" id="UP001621714">
    <property type="component" value="Unassembled WGS sequence"/>
</dbReference>
<dbReference type="PANTHER" id="PTHR38439">
    <property type="entry name" value="AURACYANIN-B"/>
    <property type="match status" value="1"/>
</dbReference>
<dbReference type="SUPFAM" id="SSF49503">
    <property type="entry name" value="Cupredoxins"/>
    <property type="match status" value="1"/>
</dbReference>
<comment type="function">
    <text evidence="5">Transfers electrons from cytochrome c551 to cytochrome oxidase.</text>
</comment>
<keyword evidence="4 5" id="KW-0186">Copper</keyword>
<dbReference type="CDD" id="cd13922">
    <property type="entry name" value="Azurin"/>
    <property type="match status" value="1"/>
</dbReference>
<dbReference type="Gene3D" id="2.60.40.420">
    <property type="entry name" value="Cupredoxins - blue copper proteins"/>
    <property type="match status" value="1"/>
</dbReference>
<dbReference type="Pfam" id="PF00127">
    <property type="entry name" value="Copper-bind"/>
    <property type="match status" value="1"/>
</dbReference>
<keyword evidence="8" id="KW-1185">Reference proteome</keyword>
<keyword evidence="5" id="KW-0574">Periplasm</keyword>
<proteinExistence type="predicted"/>
<protein>
    <recommendedName>
        <fullName evidence="5">Azurin</fullName>
    </recommendedName>
</protein>
<evidence type="ECO:0000256" key="3">
    <source>
        <dbReference type="ARBA" id="ARBA00022982"/>
    </source>
</evidence>
<dbReference type="InterPro" id="IPR050845">
    <property type="entry name" value="Cu-binding_ET"/>
</dbReference>
<feature type="signal peptide" evidence="5">
    <location>
        <begin position="1"/>
        <end position="19"/>
    </location>
</feature>
<dbReference type="NCBIfam" id="TIGR02695">
    <property type="entry name" value="azurin"/>
    <property type="match status" value="1"/>
</dbReference>
<name>A0ABW8PWV4_9GAMM</name>
<dbReference type="PANTHER" id="PTHR38439:SF2">
    <property type="entry name" value="OUTER MEMBRANE PROTEIN H.8"/>
    <property type="match status" value="1"/>
</dbReference>
<dbReference type="RefSeq" id="WP_405337688.1">
    <property type="nucleotide sequence ID" value="NZ_JBANFI010000002.1"/>
</dbReference>
<comment type="caution">
    <text evidence="7">The sequence shown here is derived from an EMBL/GenBank/DDBJ whole genome shotgun (WGS) entry which is preliminary data.</text>
</comment>
<evidence type="ECO:0000259" key="6">
    <source>
        <dbReference type="Pfam" id="PF00127"/>
    </source>
</evidence>
<feature type="domain" description="Blue (type 1) copper" evidence="6">
    <location>
        <begin position="20"/>
        <end position="146"/>
    </location>
</feature>
<accession>A0ABW8PWV4</accession>
<dbReference type="EMBL" id="JBANFI010000002">
    <property type="protein sequence ID" value="MFK7160286.1"/>
    <property type="molecule type" value="Genomic_DNA"/>
</dbReference>
<evidence type="ECO:0000256" key="2">
    <source>
        <dbReference type="ARBA" id="ARBA00022723"/>
    </source>
</evidence>
<dbReference type="InterPro" id="IPR008972">
    <property type="entry name" value="Cupredoxin"/>
</dbReference>
<evidence type="ECO:0000256" key="5">
    <source>
        <dbReference type="RuleBase" id="RU363017"/>
    </source>
</evidence>
<gene>
    <name evidence="7" type="primary">azu</name>
    <name evidence="7" type="ORF">V6U78_04460</name>
</gene>
<evidence type="ECO:0000256" key="1">
    <source>
        <dbReference type="ARBA" id="ARBA00022448"/>
    </source>
</evidence>
<evidence type="ECO:0000256" key="4">
    <source>
        <dbReference type="ARBA" id="ARBA00023008"/>
    </source>
</evidence>
<dbReference type="InterPro" id="IPR000923">
    <property type="entry name" value="BlueCu_1"/>
</dbReference>